<evidence type="ECO:0000256" key="2">
    <source>
        <dbReference type="ARBA" id="ARBA00005189"/>
    </source>
</evidence>
<dbReference type="OrthoDB" id="4330at2759"/>
<evidence type="ECO:0000256" key="16">
    <source>
        <dbReference type="HAMAP-Rule" id="MF_03208"/>
    </source>
</evidence>
<comment type="subcellular location">
    <subcellularLocation>
        <location evidence="1">Lipid droplet</location>
    </subcellularLocation>
</comment>
<keyword evidence="11 16" id="KW-0456">Lyase</keyword>
<keyword evidence="9 16" id="KW-0472">Membrane</keyword>
<comment type="PTM">
    <text evidence="16">Is synthesized initially as an inactive proenzyme. Formation of the active enzyme involves a self-maturation process in which the active site pyruvoyl group is generated from an internal serine residue via an autocatalytic post-translational modification. Two non-identical subunits are generated from the proenzyme in this reaction, and the pyruvate is formed at the N-terminus of the alpha chain, which is derived from the carboxyl end of the proenzyme. The autoendoproteolytic cleavage occurs by a canonical serine protease mechanism, in which the side chain hydroxyl group of the serine supplies its oxygen atom to form the C-terminus of the beta chain, while the remainder of the serine residue undergoes an oxidative deamination to produce ammonia and the pyruvoyl prosthetic group on the alpha chain. During this reaction, the Ser that is part of the protease active site of the proenzyme becomes the pyruvoyl prosthetic group, which constitutes an essential element of the active site of the mature decarboxylase.</text>
</comment>
<dbReference type="GO" id="GO:0016540">
    <property type="term" value="P:protein autoprocessing"/>
    <property type="evidence" value="ECO:0007669"/>
    <property type="project" value="UniProtKB-UniRule"/>
</dbReference>
<dbReference type="InterPro" id="IPR033661">
    <property type="entry name" value="PSD_type1_euk"/>
</dbReference>
<feature type="topological domain" description="Mitochondrial intermembrane" evidence="16">
    <location>
        <begin position="39"/>
        <end position="362"/>
    </location>
</feature>
<comment type="function">
    <text evidence="15">Catalyzes the formation of phosphatidylethanolamine (PtdEtn) from phosphatidylserine (PtdSer). Plays a central role in phospholipid metabolism and in the interorganelle trafficking of phosphatidylserine. May be involved in lipid droplet biogenesis at the endoplasmic reticulum membrane.</text>
</comment>
<evidence type="ECO:0000256" key="5">
    <source>
        <dbReference type="ARBA" id="ARBA00022692"/>
    </source>
</evidence>
<evidence type="ECO:0000313" key="18">
    <source>
        <dbReference type="Proteomes" id="UP000770717"/>
    </source>
</evidence>
<keyword evidence="8 16" id="KW-0443">Lipid metabolism</keyword>
<keyword evidence="7 16" id="KW-1133">Transmembrane helix</keyword>
<comment type="catalytic activity">
    <reaction evidence="16">
        <text>a 1,2-diacyl-sn-glycero-3-phospho-L-serine + H(+) = a 1,2-diacyl-sn-glycero-3-phosphoethanolamine + CO2</text>
        <dbReference type="Rhea" id="RHEA:20828"/>
        <dbReference type="ChEBI" id="CHEBI:15378"/>
        <dbReference type="ChEBI" id="CHEBI:16526"/>
        <dbReference type="ChEBI" id="CHEBI:57262"/>
        <dbReference type="ChEBI" id="CHEBI:64612"/>
        <dbReference type="EC" id="4.1.1.65"/>
    </reaction>
</comment>
<keyword evidence="5 16" id="KW-0812">Transmembrane</keyword>
<comment type="cofactor">
    <cofactor evidence="16">
        <name>pyruvate</name>
        <dbReference type="ChEBI" id="CHEBI:15361"/>
    </cofactor>
    <text evidence="16">Binds 1 pyruvoyl group covalently per subunit.</text>
</comment>
<evidence type="ECO:0000256" key="14">
    <source>
        <dbReference type="ARBA" id="ARBA00024326"/>
    </source>
</evidence>
<dbReference type="PANTHER" id="PTHR10067">
    <property type="entry name" value="PHOSPHATIDYLSERINE DECARBOXYLASE"/>
    <property type="match status" value="1"/>
</dbReference>
<keyword evidence="6 16" id="KW-0210">Decarboxylase</keyword>
<feature type="topological domain" description="Mitochondrial matrix" evidence="16">
    <location>
        <begin position="1"/>
        <end position="19"/>
    </location>
</feature>
<keyword evidence="4" id="KW-0551">Lipid droplet</keyword>
<keyword evidence="16" id="KW-0865">Zymogen</keyword>
<dbReference type="EMBL" id="WNTK01002960">
    <property type="protein sequence ID" value="KAG9465503.1"/>
    <property type="molecule type" value="Genomic_DNA"/>
</dbReference>
<comment type="similarity">
    <text evidence="16">Belongs to the phosphatidylserine decarboxylase family. PSD-B subfamily. Eukaryotic type I sub-subfamily.</text>
</comment>
<evidence type="ECO:0000256" key="7">
    <source>
        <dbReference type="ARBA" id="ARBA00022989"/>
    </source>
</evidence>
<dbReference type="GO" id="GO:0005811">
    <property type="term" value="C:lipid droplet"/>
    <property type="evidence" value="ECO:0007669"/>
    <property type="project" value="UniProtKB-SubCell"/>
</dbReference>
<feature type="modified residue" description="Pyruvic acid (Ser); by autocatalysis" evidence="16">
    <location>
        <position position="327"/>
    </location>
</feature>
<dbReference type="EC" id="4.1.1.65" evidence="16"/>
<evidence type="ECO:0000256" key="13">
    <source>
        <dbReference type="ARBA" id="ARBA00023317"/>
    </source>
</evidence>
<sequence length="362" mass="41324">MCKATRHSASSGVQRSRKWLSVPRLSIKHRFNQLRSPFLRFRSWQLLRPLVKAGLHPTTQVSRAVYTRAPTRLLSRLWGLVNDVNLPRWLRRPLLSLYVWAFSVNMQEAEVEDLNRYRNLGELFRRPLKPSARTISSQYLVSPCDGQVLHCGRTHGSQIEQVKGLTYSLENFLGPQDWRDLEDVGLPFMKQLGVHLSNRLYHHVVYLAPGDYHRFHSPTDWSIQHRRHFPGSLLSVSPHVARWFPGLFCQNERVVLSGQWQFGLFSLTAVGATNVGSIHIYGDSELRTNHSCHVKGKYHDCSYLAQHGPTGLVLEKGDPLGEFNFGSTIVLIFEAPRAFKFHIRDGGRIFMGEALGSPTPLT</sequence>
<comment type="caution">
    <text evidence="17">The sequence shown here is derived from an EMBL/GenBank/DDBJ whole genome shotgun (WGS) entry which is preliminary data.</text>
</comment>
<reference evidence="17" key="1">
    <citation type="thesis" date="2020" institute="ProQuest LLC" country="789 East Eisenhower Parkway, Ann Arbor, MI, USA">
        <title>Comparative Genomics and Chromosome Evolution.</title>
        <authorList>
            <person name="Mudd A.B."/>
        </authorList>
    </citation>
    <scope>NUCLEOTIDE SEQUENCE</scope>
    <source>
        <strain evidence="17">HN-11 Male</strain>
        <tissue evidence="17">Kidney and liver</tissue>
    </source>
</reference>
<comment type="subcellular location">
    <molecule>Phosphatidylserine decarboxylase alpha chain</molecule>
    <subcellularLocation>
        <location evidence="16">Mitochondrion inner membrane</location>
        <topology evidence="16">Peripheral membrane protein</topology>
        <orientation evidence="16">Intermembrane side</orientation>
    </subcellularLocation>
    <text evidence="16">Anchored to the mitochondrial inner membrane through its interaction with the integral membrane beta chain.</text>
</comment>
<keyword evidence="18" id="KW-1185">Reference proteome</keyword>
<evidence type="ECO:0000256" key="6">
    <source>
        <dbReference type="ARBA" id="ARBA00022793"/>
    </source>
</evidence>
<dbReference type="AlphaFoldDB" id="A0A8J6EB20"/>
<keyword evidence="10 16" id="KW-0594">Phospholipid biosynthesis</keyword>
<keyword evidence="16" id="KW-0999">Mitochondrion inner membrane</keyword>
<dbReference type="InterPro" id="IPR003817">
    <property type="entry name" value="PS_Dcarbxylase"/>
</dbReference>
<feature type="site" description="Cleavage (non-hydrolytic); by autocatalysis" evidence="16">
    <location>
        <begin position="326"/>
        <end position="327"/>
    </location>
</feature>
<evidence type="ECO:0000313" key="17">
    <source>
        <dbReference type="EMBL" id="KAG9465503.1"/>
    </source>
</evidence>
<evidence type="ECO:0000256" key="4">
    <source>
        <dbReference type="ARBA" id="ARBA00022677"/>
    </source>
</evidence>
<dbReference type="GO" id="GO:0004609">
    <property type="term" value="F:phosphatidylserine decarboxylase activity"/>
    <property type="evidence" value="ECO:0007669"/>
    <property type="project" value="UniProtKB-UniRule"/>
</dbReference>
<dbReference type="Proteomes" id="UP000770717">
    <property type="component" value="Unassembled WGS sequence"/>
</dbReference>
<evidence type="ECO:0000256" key="1">
    <source>
        <dbReference type="ARBA" id="ARBA00004502"/>
    </source>
</evidence>
<comment type="pathway">
    <text evidence="2">Lipid metabolism.</text>
</comment>
<feature type="chain" id="PRO_5035348504" description="Phosphatidylserine decarboxylase beta chain" evidence="16">
    <location>
        <begin position="1"/>
        <end position="326"/>
    </location>
</feature>
<evidence type="ECO:0000256" key="12">
    <source>
        <dbReference type="ARBA" id="ARBA00023264"/>
    </source>
</evidence>
<name>A0A8J6EB20_ELECQ</name>
<organism evidence="17 18">
    <name type="scientific">Eleutherodactylus coqui</name>
    <name type="common">Puerto Rican coqui</name>
    <dbReference type="NCBI Taxonomy" id="57060"/>
    <lineage>
        <taxon>Eukaryota</taxon>
        <taxon>Metazoa</taxon>
        <taxon>Chordata</taxon>
        <taxon>Craniata</taxon>
        <taxon>Vertebrata</taxon>
        <taxon>Euteleostomi</taxon>
        <taxon>Amphibia</taxon>
        <taxon>Batrachia</taxon>
        <taxon>Anura</taxon>
        <taxon>Neobatrachia</taxon>
        <taxon>Hyloidea</taxon>
        <taxon>Eleutherodactylidae</taxon>
        <taxon>Eleutherodactylinae</taxon>
        <taxon>Eleutherodactylus</taxon>
        <taxon>Eleutherodactylus</taxon>
    </lineage>
</organism>
<keyword evidence="12 16" id="KW-1208">Phospholipid metabolism</keyword>
<feature type="active site" description="Charge relay system; for autoendoproteolytic cleavage activity" evidence="16">
    <location>
        <position position="216"/>
    </location>
</feature>
<dbReference type="GO" id="GO:0005743">
    <property type="term" value="C:mitochondrial inner membrane"/>
    <property type="evidence" value="ECO:0007669"/>
    <property type="project" value="UniProtKB-SubCell"/>
</dbReference>
<dbReference type="HAMAP" id="MF_03208">
    <property type="entry name" value="PS_decarb_PSD_B_type1_euk"/>
    <property type="match status" value="1"/>
</dbReference>
<comment type="pathway">
    <text evidence="14">Phospholipid metabolism; phosphatidylethanolamine biosynthesis.</text>
</comment>
<dbReference type="Pfam" id="PF02666">
    <property type="entry name" value="PS_Dcarbxylase"/>
    <property type="match status" value="1"/>
</dbReference>
<gene>
    <name evidence="16" type="primary">PISD</name>
    <name evidence="17" type="ORF">GDO78_018184</name>
</gene>
<evidence type="ECO:0000256" key="3">
    <source>
        <dbReference type="ARBA" id="ARBA00022516"/>
    </source>
</evidence>
<evidence type="ECO:0000256" key="9">
    <source>
        <dbReference type="ARBA" id="ARBA00023136"/>
    </source>
</evidence>
<dbReference type="NCBIfam" id="TIGR00163">
    <property type="entry name" value="PS_decarb"/>
    <property type="match status" value="1"/>
</dbReference>
<keyword evidence="16" id="KW-0496">Mitochondrion</keyword>
<dbReference type="GO" id="GO:0006646">
    <property type="term" value="P:phosphatidylethanolamine biosynthetic process"/>
    <property type="evidence" value="ECO:0007669"/>
    <property type="project" value="UniProtKB-UniRule"/>
</dbReference>
<feature type="active site" description="Charge relay system; for autoendoproteolytic cleavage activity" evidence="16">
    <location>
        <position position="145"/>
    </location>
</feature>
<dbReference type="UniPathway" id="UPA00558"/>
<feature type="chain" id="PRO_5035348505" description="Phosphatidylserine decarboxylase alpha chain" evidence="16">
    <location>
        <begin position="327"/>
        <end position="362"/>
    </location>
</feature>
<evidence type="ECO:0000256" key="10">
    <source>
        <dbReference type="ARBA" id="ARBA00023209"/>
    </source>
</evidence>
<feature type="active site" description="Schiff-base intermediate with substrate; via pyruvic acid; for decarboxylase activity" evidence="16">
    <location>
        <position position="327"/>
    </location>
</feature>
<comment type="subcellular location">
    <molecule>Phosphatidylserine decarboxylase beta chain</molecule>
    <subcellularLocation>
        <location evidence="16">Mitochondrion inner membrane</location>
        <topology evidence="16">Single-pass membrane protein</topology>
        <orientation evidence="16">Intermembrane side</orientation>
    </subcellularLocation>
</comment>
<dbReference type="InterPro" id="IPR033177">
    <property type="entry name" value="PSD-B"/>
</dbReference>
<keyword evidence="3 16" id="KW-0444">Lipid biosynthesis</keyword>
<evidence type="ECO:0000256" key="11">
    <source>
        <dbReference type="ARBA" id="ARBA00023239"/>
    </source>
</evidence>
<dbReference type="PANTHER" id="PTHR10067:SF20">
    <property type="entry name" value="PHOSPHATIDYLSERINE DECARBOXYLASE PROENZYME, MITOCHONDRIAL"/>
    <property type="match status" value="1"/>
</dbReference>
<comment type="subunit">
    <text evidence="16">Heterodimer of a large membrane-associated beta subunit and a small pyruvoyl-containing alpha subunit.</text>
</comment>
<protein>
    <recommendedName>
        <fullName evidence="16">Phosphatidylserine decarboxylase proenzyme, mitochondrial</fullName>
        <ecNumber evidence="16">4.1.1.65</ecNumber>
    </recommendedName>
    <component>
        <recommendedName>
            <fullName evidence="16">Phosphatidylserine decarboxylase beta chain</fullName>
        </recommendedName>
    </component>
    <component>
        <recommendedName>
            <fullName evidence="16">Phosphatidylserine decarboxylase alpha chain</fullName>
        </recommendedName>
    </component>
</protein>
<proteinExistence type="inferred from homology"/>
<evidence type="ECO:0000256" key="15">
    <source>
        <dbReference type="ARBA" id="ARBA00045136"/>
    </source>
</evidence>
<evidence type="ECO:0000256" key="8">
    <source>
        <dbReference type="ARBA" id="ARBA00023098"/>
    </source>
</evidence>
<accession>A0A8J6EB20</accession>
<keyword evidence="13 16" id="KW-0670">Pyruvate</keyword>
<feature type="active site" description="Charge relay system; for autoendoproteolytic cleavage activity" evidence="16">
    <location>
        <position position="327"/>
    </location>
</feature>